<keyword evidence="16" id="KW-1185">Reference proteome</keyword>
<dbReference type="Pfam" id="PF03447">
    <property type="entry name" value="NAD_binding_3"/>
    <property type="match status" value="1"/>
</dbReference>
<organism evidence="15 16">
    <name type="scientific">Novosphingobium umbonatum</name>
    <dbReference type="NCBI Taxonomy" id="1908524"/>
    <lineage>
        <taxon>Bacteria</taxon>
        <taxon>Pseudomonadati</taxon>
        <taxon>Pseudomonadota</taxon>
        <taxon>Alphaproteobacteria</taxon>
        <taxon>Sphingomonadales</taxon>
        <taxon>Sphingomonadaceae</taxon>
        <taxon>Novosphingobium</taxon>
    </lineage>
</organism>
<dbReference type="SUPFAM" id="SSF55347">
    <property type="entry name" value="Glyceraldehyde-3-phosphate dehydrogenase-like, C-terminal domain"/>
    <property type="match status" value="1"/>
</dbReference>
<feature type="domain" description="ACT" evidence="14">
    <location>
        <begin position="371"/>
        <end position="442"/>
    </location>
</feature>
<dbReference type="EMBL" id="SACO01000007">
    <property type="protein sequence ID" value="RVU04706.1"/>
    <property type="molecule type" value="Genomic_DNA"/>
</dbReference>
<dbReference type="PROSITE" id="PS01042">
    <property type="entry name" value="HOMOSER_DHGENASE"/>
    <property type="match status" value="1"/>
</dbReference>
<comment type="caution">
    <text evidence="15">The sequence shown here is derived from an EMBL/GenBank/DDBJ whole genome shotgun (WGS) entry which is preliminary data.</text>
</comment>
<comment type="pathway">
    <text evidence="2">Amino-acid biosynthesis; L-methionine biosynthesis via de novo pathway; L-homoserine from L-aspartate: step 3/3.</text>
</comment>
<dbReference type="InterPro" id="IPR036291">
    <property type="entry name" value="NAD(P)-bd_dom_sf"/>
</dbReference>
<dbReference type="PANTHER" id="PTHR43331">
    <property type="entry name" value="HOMOSERINE DEHYDROGENASE"/>
    <property type="match status" value="1"/>
</dbReference>
<dbReference type="InterPro" id="IPR019811">
    <property type="entry name" value="HDH_CS"/>
</dbReference>
<dbReference type="Gene3D" id="3.30.360.10">
    <property type="entry name" value="Dihydrodipicolinate Reductase, domain 2"/>
    <property type="match status" value="1"/>
</dbReference>
<feature type="binding site" evidence="12">
    <location>
        <position position="202"/>
    </location>
    <ligand>
        <name>L-homoserine</name>
        <dbReference type="ChEBI" id="CHEBI:57476"/>
    </ligand>
</feature>
<dbReference type="InterPro" id="IPR005106">
    <property type="entry name" value="Asp/hSer_DH_NAD-bd"/>
</dbReference>
<evidence type="ECO:0000256" key="11">
    <source>
        <dbReference type="PIRSR" id="PIRSR000098-1"/>
    </source>
</evidence>
<keyword evidence="9" id="KW-0560">Oxidoreductase</keyword>
<keyword evidence="10" id="KW-0486">Methionine biosynthesis</keyword>
<evidence type="ECO:0000256" key="4">
    <source>
        <dbReference type="ARBA" id="ARBA00013213"/>
    </source>
</evidence>
<dbReference type="SUPFAM" id="SSF51735">
    <property type="entry name" value="NAD(P)-binding Rossmann-fold domains"/>
    <property type="match status" value="1"/>
</dbReference>
<dbReference type="UniPathway" id="UPA00051">
    <property type="reaction ID" value="UER00465"/>
</dbReference>
<evidence type="ECO:0000313" key="15">
    <source>
        <dbReference type="EMBL" id="RVU04706.1"/>
    </source>
</evidence>
<gene>
    <name evidence="15" type="ORF">EOE18_11175</name>
</gene>
<dbReference type="AlphaFoldDB" id="A0A437N452"/>
<keyword evidence="8 12" id="KW-0521">NADP</keyword>
<dbReference type="InterPro" id="IPR016204">
    <property type="entry name" value="HDH"/>
</dbReference>
<dbReference type="RefSeq" id="WP_127709462.1">
    <property type="nucleotide sequence ID" value="NZ_SACO01000007.1"/>
</dbReference>
<comment type="similarity">
    <text evidence="3 13">Belongs to the homoserine dehydrogenase family.</text>
</comment>
<dbReference type="GO" id="GO:0009086">
    <property type="term" value="P:methionine biosynthetic process"/>
    <property type="evidence" value="ECO:0007669"/>
    <property type="project" value="UniProtKB-KW"/>
</dbReference>
<dbReference type="Proteomes" id="UP000282837">
    <property type="component" value="Unassembled WGS sequence"/>
</dbReference>
<dbReference type="UniPathway" id="UPA00050">
    <property type="reaction ID" value="UER00063"/>
</dbReference>
<comment type="pathway">
    <text evidence="1">Amino-acid biosynthesis; L-threonine biosynthesis; L-threonine from L-aspartate: step 3/5.</text>
</comment>
<evidence type="ECO:0000256" key="8">
    <source>
        <dbReference type="ARBA" id="ARBA00022857"/>
    </source>
</evidence>
<dbReference type="InterPro" id="IPR001342">
    <property type="entry name" value="HDH_cat"/>
</dbReference>
<reference evidence="15 16" key="1">
    <citation type="submission" date="2019-01" db="EMBL/GenBank/DDBJ databases">
        <authorList>
            <person name="Chen W.-M."/>
        </authorList>
    </citation>
    <scope>NUCLEOTIDE SEQUENCE [LARGE SCALE GENOMIC DNA]</scope>
    <source>
        <strain evidence="15 16">FSY-9</strain>
    </source>
</reference>
<keyword evidence="7" id="KW-0791">Threonine biosynthesis</keyword>
<dbReference type="EC" id="1.1.1.3" evidence="4"/>
<evidence type="ECO:0000256" key="3">
    <source>
        <dbReference type="ARBA" id="ARBA00006753"/>
    </source>
</evidence>
<dbReference type="Gene3D" id="3.30.70.260">
    <property type="match status" value="1"/>
</dbReference>
<evidence type="ECO:0000256" key="13">
    <source>
        <dbReference type="RuleBase" id="RU004171"/>
    </source>
</evidence>
<evidence type="ECO:0000256" key="10">
    <source>
        <dbReference type="ARBA" id="ARBA00023167"/>
    </source>
</evidence>
<dbReference type="GO" id="GO:0050661">
    <property type="term" value="F:NADP binding"/>
    <property type="evidence" value="ECO:0007669"/>
    <property type="project" value="InterPro"/>
</dbReference>
<dbReference type="Pfam" id="PF01842">
    <property type="entry name" value="ACT"/>
    <property type="match status" value="1"/>
</dbReference>
<dbReference type="PIRSF" id="PIRSF000098">
    <property type="entry name" value="Homoser_dehydrog"/>
    <property type="match status" value="1"/>
</dbReference>
<evidence type="ECO:0000256" key="12">
    <source>
        <dbReference type="PIRSR" id="PIRSR000098-2"/>
    </source>
</evidence>
<dbReference type="GO" id="GO:0009088">
    <property type="term" value="P:threonine biosynthetic process"/>
    <property type="evidence" value="ECO:0007669"/>
    <property type="project" value="UniProtKB-UniPathway"/>
</dbReference>
<dbReference type="PROSITE" id="PS51671">
    <property type="entry name" value="ACT"/>
    <property type="match status" value="1"/>
</dbReference>
<dbReference type="GO" id="GO:0004412">
    <property type="term" value="F:homoserine dehydrogenase activity"/>
    <property type="evidence" value="ECO:0007669"/>
    <property type="project" value="UniProtKB-EC"/>
</dbReference>
<accession>A0A437N452</accession>
<dbReference type="PANTHER" id="PTHR43331:SF1">
    <property type="entry name" value="HOMOSERINE DEHYDROGENASE"/>
    <property type="match status" value="1"/>
</dbReference>
<dbReference type="FunFam" id="3.30.360.10:FF:000005">
    <property type="entry name" value="Homoserine dehydrogenase"/>
    <property type="match status" value="1"/>
</dbReference>
<dbReference type="InterPro" id="IPR002912">
    <property type="entry name" value="ACT_dom"/>
</dbReference>
<evidence type="ECO:0000256" key="5">
    <source>
        <dbReference type="ARBA" id="ARBA00013376"/>
    </source>
</evidence>
<dbReference type="CDD" id="cd04881">
    <property type="entry name" value="ACT_HSDH-Hom"/>
    <property type="match status" value="1"/>
</dbReference>
<name>A0A437N452_9SPHN</name>
<proteinExistence type="inferred from homology"/>
<dbReference type="SUPFAM" id="SSF55021">
    <property type="entry name" value="ACT-like"/>
    <property type="match status" value="1"/>
</dbReference>
<keyword evidence="6" id="KW-0028">Amino-acid biosynthesis</keyword>
<feature type="binding site" evidence="12">
    <location>
        <position position="117"/>
    </location>
    <ligand>
        <name>NADPH</name>
        <dbReference type="ChEBI" id="CHEBI:57783"/>
    </ligand>
</feature>
<dbReference type="NCBIfam" id="NF004976">
    <property type="entry name" value="PRK06349.1"/>
    <property type="match status" value="1"/>
</dbReference>
<dbReference type="Pfam" id="PF00742">
    <property type="entry name" value="Homoserine_dh"/>
    <property type="match status" value="1"/>
</dbReference>
<evidence type="ECO:0000256" key="7">
    <source>
        <dbReference type="ARBA" id="ARBA00022697"/>
    </source>
</evidence>
<dbReference type="Gene3D" id="3.40.50.720">
    <property type="entry name" value="NAD(P)-binding Rossmann-like Domain"/>
    <property type="match status" value="1"/>
</dbReference>
<feature type="active site" description="Proton donor" evidence="11">
    <location>
        <position position="217"/>
    </location>
</feature>
<evidence type="ECO:0000313" key="16">
    <source>
        <dbReference type="Proteomes" id="UP000282837"/>
    </source>
</evidence>
<evidence type="ECO:0000256" key="1">
    <source>
        <dbReference type="ARBA" id="ARBA00005056"/>
    </source>
</evidence>
<evidence type="ECO:0000256" key="2">
    <source>
        <dbReference type="ARBA" id="ARBA00005062"/>
    </source>
</evidence>
<sequence length="451" mass="46280">MVETTQAASPAKQPLRIALAGLGTVGVGVIKLIEANAGLIARRAGRPIMITAVSARSRGRDRGIDLASYAWEDDMTALAARPDVDVVVELVGGSDGPALVLARNAIAQGKALITANKAMIAHHGMALAQAAEQKGVAIRFEAAVAGGIPVIKGLREGAAANRVERIFGILNGTCNYILSTMEDTGRDFAEVLAEAQAKGYAEADPTFDIEGIDAAHKLSILSAIAFGAKIDFASVDTQGISRILAADIAQADALGYCIRLIGTAEADAGPDGTPGLFQRVAPHLVPVDNLLAHVDGPTNAVVVEGNFSGRLLFQGAGAGDGPTASAVVADIIDIARGMDTGFEADMAFSIPVDGLEAMAPAPSGHRIGRSYIRFLVADRPGVLAEITAAMRDAGVSIESLIQKGQATQGGAVLVAIVTHEVAEAAVTEALRLLDGSPSLVAQPLVMQILGN</sequence>
<dbReference type="OrthoDB" id="9808167at2"/>
<evidence type="ECO:0000256" key="6">
    <source>
        <dbReference type="ARBA" id="ARBA00022605"/>
    </source>
</evidence>
<dbReference type="InterPro" id="IPR045865">
    <property type="entry name" value="ACT-like_dom_sf"/>
</dbReference>
<protein>
    <recommendedName>
        <fullName evidence="5">Homoserine dehydrogenase</fullName>
        <ecNumber evidence="4">1.1.1.3</ecNumber>
    </recommendedName>
</protein>
<evidence type="ECO:0000256" key="9">
    <source>
        <dbReference type="ARBA" id="ARBA00023002"/>
    </source>
</evidence>
<evidence type="ECO:0000259" key="14">
    <source>
        <dbReference type="PROSITE" id="PS51671"/>
    </source>
</evidence>